<keyword evidence="10" id="KW-0997">Cell inner membrane</keyword>
<keyword evidence="13" id="KW-1185">Reference proteome</keyword>
<keyword evidence="4 10" id="KW-0133">Cell shape</keyword>
<feature type="transmembrane region" description="Helical" evidence="10">
    <location>
        <begin position="90"/>
        <end position="114"/>
    </location>
</feature>
<evidence type="ECO:0000256" key="6">
    <source>
        <dbReference type="ARBA" id="ARBA00022989"/>
    </source>
</evidence>
<feature type="transmembrane region" description="Helical" evidence="10">
    <location>
        <begin position="26"/>
        <end position="45"/>
    </location>
</feature>
<name>A0A6L8W3G4_9PROT</name>
<evidence type="ECO:0000313" key="12">
    <source>
        <dbReference type="EMBL" id="MZR29571.1"/>
    </source>
</evidence>
<comment type="pathway">
    <text evidence="10">Cell wall biogenesis; peptidoglycan biosynthesis.</text>
</comment>
<dbReference type="UniPathway" id="UPA00219"/>
<feature type="transmembrane region" description="Helical" evidence="10">
    <location>
        <begin position="238"/>
        <end position="267"/>
    </location>
</feature>
<keyword evidence="2 10" id="KW-1003">Cell membrane</keyword>
<feature type="transmembrane region" description="Helical" evidence="10">
    <location>
        <begin position="273"/>
        <end position="293"/>
    </location>
</feature>
<dbReference type="PANTHER" id="PTHR47019">
    <property type="entry name" value="LIPID II FLIPPASE MURJ"/>
    <property type="match status" value="1"/>
</dbReference>
<feature type="transmembrane region" description="Helical" evidence="10">
    <location>
        <begin position="350"/>
        <end position="372"/>
    </location>
</feature>
<reference evidence="12 13" key="1">
    <citation type="submission" date="2019-12" db="EMBL/GenBank/DDBJ databases">
        <title>Snethiella sp. nov. sp. isolated from sea sand.</title>
        <authorList>
            <person name="Kim J."/>
            <person name="Jeong S.E."/>
            <person name="Jung H.S."/>
            <person name="Jeon C.O."/>
        </authorList>
    </citation>
    <scope>NUCLEOTIDE SEQUENCE [LARGE SCALE GENOMIC DNA]</scope>
    <source>
        <strain evidence="12 13">DP05</strain>
    </source>
</reference>
<evidence type="ECO:0000256" key="3">
    <source>
        <dbReference type="ARBA" id="ARBA00022692"/>
    </source>
</evidence>
<dbReference type="InterPro" id="IPR051050">
    <property type="entry name" value="Lipid_II_flippase_MurJ/MviN"/>
</dbReference>
<dbReference type="HAMAP" id="MF_02078">
    <property type="entry name" value="MurJ_MviN"/>
    <property type="match status" value="1"/>
</dbReference>
<keyword evidence="10 11" id="KW-0813">Transport</keyword>
<feature type="transmembrane region" description="Helical" evidence="10">
    <location>
        <begin position="384"/>
        <end position="403"/>
    </location>
</feature>
<keyword evidence="5 10" id="KW-0573">Peptidoglycan synthesis</keyword>
<gene>
    <name evidence="10 12" type="primary">murJ</name>
    <name evidence="12" type="ORF">GQE98_02880</name>
</gene>
<dbReference type="GO" id="GO:0005886">
    <property type="term" value="C:plasma membrane"/>
    <property type="evidence" value="ECO:0007669"/>
    <property type="project" value="UniProtKB-SubCell"/>
</dbReference>
<dbReference type="CDD" id="cd13123">
    <property type="entry name" value="MATE_MurJ_like"/>
    <property type="match status" value="1"/>
</dbReference>
<feature type="transmembrane region" description="Helical" evidence="10">
    <location>
        <begin position="186"/>
        <end position="210"/>
    </location>
</feature>
<evidence type="ECO:0000256" key="11">
    <source>
        <dbReference type="PIRNR" id="PIRNR002869"/>
    </source>
</evidence>
<evidence type="ECO:0000256" key="1">
    <source>
        <dbReference type="ARBA" id="ARBA00004651"/>
    </source>
</evidence>
<dbReference type="Pfam" id="PF03023">
    <property type="entry name" value="MurJ"/>
    <property type="match status" value="1"/>
</dbReference>
<evidence type="ECO:0000256" key="10">
    <source>
        <dbReference type="HAMAP-Rule" id="MF_02078"/>
    </source>
</evidence>
<dbReference type="GO" id="GO:0015648">
    <property type="term" value="F:lipid-linked peptidoglycan transporter activity"/>
    <property type="evidence" value="ECO:0007669"/>
    <property type="project" value="UniProtKB-UniRule"/>
</dbReference>
<keyword evidence="6 10" id="KW-1133">Transmembrane helix</keyword>
<feature type="transmembrane region" description="Helical" evidence="10">
    <location>
        <begin position="442"/>
        <end position="462"/>
    </location>
</feature>
<evidence type="ECO:0000256" key="9">
    <source>
        <dbReference type="ARBA" id="ARBA00061532"/>
    </source>
</evidence>
<evidence type="ECO:0000256" key="4">
    <source>
        <dbReference type="ARBA" id="ARBA00022960"/>
    </source>
</evidence>
<proteinExistence type="inferred from homology"/>
<dbReference type="PANTHER" id="PTHR47019:SF1">
    <property type="entry name" value="LIPID II FLIPPASE MURJ"/>
    <property type="match status" value="1"/>
</dbReference>
<dbReference type="PRINTS" id="PR01806">
    <property type="entry name" value="VIRFACTRMVIN"/>
</dbReference>
<dbReference type="AlphaFoldDB" id="A0A6L8W3G4"/>
<evidence type="ECO:0000256" key="2">
    <source>
        <dbReference type="ARBA" id="ARBA00022475"/>
    </source>
</evidence>
<feature type="transmembrane region" description="Helical" evidence="10">
    <location>
        <begin position="134"/>
        <end position="154"/>
    </location>
</feature>
<protein>
    <recommendedName>
        <fullName evidence="10">Probable lipid II flippase MurJ</fullName>
    </recommendedName>
</protein>
<organism evidence="12 13">
    <name type="scientific">Sneathiella litorea</name>
    <dbReference type="NCBI Taxonomy" id="2606216"/>
    <lineage>
        <taxon>Bacteria</taxon>
        <taxon>Pseudomonadati</taxon>
        <taxon>Pseudomonadota</taxon>
        <taxon>Alphaproteobacteria</taxon>
        <taxon>Sneathiellales</taxon>
        <taxon>Sneathiellaceae</taxon>
        <taxon>Sneathiella</taxon>
    </lineage>
</organism>
<comment type="subcellular location">
    <subcellularLocation>
        <location evidence="10">Cell inner membrane</location>
        <topology evidence="10">Multi-pass membrane protein</topology>
    </subcellularLocation>
    <subcellularLocation>
        <location evidence="1">Cell membrane</location>
        <topology evidence="1">Multi-pass membrane protein</topology>
    </subcellularLocation>
</comment>
<accession>A0A6L8W3G4</accession>
<feature type="transmembrane region" description="Helical" evidence="10">
    <location>
        <begin position="482"/>
        <end position="505"/>
    </location>
</feature>
<evidence type="ECO:0000256" key="8">
    <source>
        <dbReference type="ARBA" id="ARBA00060041"/>
    </source>
</evidence>
<dbReference type="RefSeq" id="WP_161314030.1">
    <property type="nucleotide sequence ID" value="NZ_WTUW01000001.1"/>
</dbReference>
<keyword evidence="3 10" id="KW-0812">Transmembrane</keyword>
<evidence type="ECO:0000256" key="7">
    <source>
        <dbReference type="ARBA" id="ARBA00023136"/>
    </source>
</evidence>
<comment type="function">
    <text evidence="8 10 11">Involved in peptidoglycan biosynthesis. Transports lipid-linked peptidoglycan precursors from the inner to the outer leaflet of the cytoplasmic membrane.</text>
</comment>
<dbReference type="EMBL" id="WTUW01000001">
    <property type="protein sequence ID" value="MZR29571.1"/>
    <property type="molecule type" value="Genomic_DNA"/>
</dbReference>
<sequence length="518" mass="55605">MSLIKSVATVGGFTMISRVLGFLRDILMASVLGAGPVADAFFVAFRIPNMFRRLVAEGAFSAAFIPLFARKLEAEGKDIALEFAGQALSILVGFLLIFSALFMIFMPFMMLWLAPGFTPDGNRFDLAVDFTRVTFPYLTAMAIVALLGGVLNVFYKFAAMAAAPILLNIILIGCLLYGLGQAESQVGMLLAVGVAIAGLAQVIFLAIACWRADIAIKPGRPVFNADIKRLFRLMLPGALGAGVMQINILVGTIIASFLATGSISYLYYADRVYQLPLGVIGIAVGTALLPMLSRQLRAGEEKTALNSMNRAMELSLLLTLPAAAALLVIPEEITSVLFQHGEFTPAASQSTAAALLAFSTGLPAYVLVKILAPGFFAREDTTTPVIVGVLAMILNVVLSLILIRFFDHVGIALATSLSSWFNVLLLFVILRRRGHYTADTRLLRRLLGILIATAIMAVGLYIARENLAELFNGDLTSRIGALVSLIICGSLLYAIGIIFTGTARLKEIKSMLKQRPDA</sequence>
<evidence type="ECO:0000313" key="13">
    <source>
        <dbReference type="Proteomes" id="UP000476030"/>
    </source>
</evidence>
<dbReference type="GO" id="GO:0034204">
    <property type="term" value="P:lipid translocation"/>
    <property type="evidence" value="ECO:0007669"/>
    <property type="project" value="TreeGrafter"/>
</dbReference>
<dbReference type="PIRSF" id="PIRSF002869">
    <property type="entry name" value="MviN"/>
    <property type="match status" value="1"/>
</dbReference>
<comment type="similarity">
    <text evidence="9 10 11">Belongs to the MurJ/MviN family.</text>
</comment>
<dbReference type="GO" id="GO:0009252">
    <property type="term" value="P:peptidoglycan biosynthetic process"/>
    <property type="evidence" value="ECO:0007669"/>
    <property type="project" value="UniProtKB-UniRule"/>
</dbReference>
<feature type="transmembrane region" description="Helical" evidence="10">
    <location>
        <begin position="409"/>
        <end position="430"/>
    </location>
</feature>
<keyword evidence="7 10" id="KW-0472">Membrane</keyword>
<dbReference type="GO" id="GO:0071555">
    <property type="term" value="P:cell wall organization"/>
    <property type="evidence" value="ECO:0007669"/>
    <property type="project" value="UniProtKB-UniRule"/>
</dbReference>
<dbReference type="Proteomes" id="UP000476030">
    <property type="component" value="Unassembled WGS sequence"/>
</dbReference>
<dbReference type="NCBIfam" id="TIGR01695">
    <property type="entry name" value="murJ_mviN"/>
    <property type="match status" value="1"/>
</dbReference>
<evidence type="ECO:0000256" key="5">
    <source>
        <dbReference type="ARBA" id="ARBA00022984"/>
    </source>
</evidence>
<comment type="caution">
    <text evidence="12">The sequence shown here is derived from an EMBL/GenBank/DDBJ whole genome shotgun (WGS) entry which is preliminary data.</text>
</comment>
<feature type="transmembrane region" description="Helical" evidence="10">
    <location>
        <begin position="314"/>
        <end position="330"/>
    </location>
</feature>
<dbReference type="GO" id="GO:0008360">
    <property type="term" value="P:regulation of cell shape"/>
    <property type="evidence" value="ECO:0007669"/>
    <property type="project" value="UniProtKB-UniRule"/>
</dbReference>
<keyword evidence="10 11" id="KW-0961">Cell wall biogenesis/degradation</keyword>
<dbReference type="InterPro" id="IPR004268">
    <property type="entry name" value="MurJ"/>
</dbReference>
<feature type="transmembrane region" description="Helical" evidence="10">
    <location>
        <begin position="161"/>
        <end position="180"/>
    </location>
</feature>